<organism evidence="1 2">
    <name type="scientific">Coemansia biformis</name>
    <dbReference type="NCBI Taxonomy" id="1286918"/>
    <lineage>
        <taxon>Eukaryota</taxon>
        <taxon>Fungi</taxon>
        <taxon>Fungi incertae sedis</taxon>
        <taxon>Zoopagomycota</taxon>
        <taxon>Kickxellomycotina</taxon>
        <taxon>Kickxellomycetes</taxon>
        <taxon>Kickxellales</taxon>
        <taxon>Kickxellaceae</taxon>
        <taxon>Coemansia</taxon>
    </lineage>
</organism>
<name>A0A9W8CU98_9FUNG</name>
<dbReference type="Gene3D" id="3.90.550.50">
    <property type="match status" value="1"/>
</dbReference>
<gene>
    <name evidence="1" type="ORF">LPJ61_004879</name>
</gene>
<dbReference type="AlphaFoldDB" id="A0A9W8CU98"/>
<evidence type="ECO:0000313" key="2">
    <source>
        <dbReference type="Proteomes" id="UP001143981"/>
    </source>
</evidence>
<evidence type="ECO:0000313" key="1">
    <source>
        <dbReference type="EMBL" id="KAJ1726913.1"/>
    </source>
</evidence>
<dbReference type="EMBL" id="JANBOI010001310">
    <property type="protein sequence ID" value="KAJ1726913.1"/>
    <property type="molecule type" value="Genomic_DNA"/>
</dbReference>
<keyword evidence="2" id="KW-1185">Reference proteome</keyword>
<comment type="caution">
    <text evidence="1">The sequence shown here is derived from an EMBL/GenBank/DDBJ whole genome shotgun (WGS) entry which is preliminary data.</text>
</comment>
<feature type="non-terminal residue" evidence="1">
    <location>
        <position position="224"/>
    </location>
</feature>
<dbReference type="Proteomes" id="UP001143981">
    <property type="component" value="Unassembled WGS sequence"/>
</dbReference>
<protein>
    <submittedName>
        <fullName evidence="1">Uncharacterized protein</fullName>
    </submittedName>
</protein>
<sequence length="224" mass="24784">MELRTKLLVALSVAALALGSAYILFMGVPLFLRDIAPGASSATVDRSPGIVYYLPVARFTDNKYIRMNTILNKAVKVCDTKTLKDADKETLSHLTCDVTVKSDRGWSNLCPKTKAMIEHVCAAGGIGNKTFFAKVDDDTIVDPRVEDYIMSNLSGRDIYFGFRLGAKSSMTNDHSWFDGPFYGLSASVLKKVCQCKIPDCRQYMGEDQWTGYMLGECNITKEDA</sequence>
<proteinExistence type="predicted"/>
<accession>A0A9W8CU98</accession>
<dbReference type="OrthoDB" id="5526235at2759"/>
<reference evidence="1" key="1">
    <citation type="submission" date="2022-07" db="EMBL/GenBank/DDBJ databases">
        <title>Phylogenomic reconstructions and comparative analyses of Kickxellomycotina fungi.</title>
        <authorList>
            <person name="Reynolds N.K."/>
            <person name="Stajich J.E."/>
            <person name="Barry K."/>
            <person name="Grigoriev I.V."/>
            <person name="Crous P."/>
            <person name="Smith M.E."/>
        </authorList>
    </citation>
    <scope>NUCLEOTIDE SEQUENCE</scope>
    <source>
        <strain evidence="1">BCRC 34381</strain>
    </source>
</reference>